<evidence type="ECO:0000256" key="2">
    <source>
        <dbReference type="ARBA" id="ARBA00022692"/>
    </source>
</evidence>
<keyword evidence="2 5" id="KW-0812">Transmembrane</keyword>
<dbReference type="SUPFAM" id="SSF52540">
    <property type="entry name" value="P-loop containing nucleoside triphosphate hydrolases"/>
    <property type="match status" value="1"/>
</dbReference>
<feature type="transmembrane region" description="Helical" evidence="5">
    <location>
        <begin position="313"/>
        <end position="332"/>
    </location>
</feature>
<proteinExistence type="predicted"/>
<feature type="transmembrane region" description="Helical" evidence="5">
    <location>
        <begin position="173"/>
        <end position="192"/>
    </location>
</feature>
<dbReference type="AlphaFoldDB" id="A0ABD3IHU1"/>
<gene>
    <name evidence="7" type="ORF">ACJRO7_006413</name>
</gene>
<dbReference type="PANTHER" id="PTHR24222">
    <property type="entry name" value="ABC TRANSPORTER B FAMILY"/>
    <property type="match status" value="1"/>
</dbReference>
<protein>
    <recommendedName>
        <fullName evidence="6">ABC transmembrane type-1 domain-containing protein</fullName>
    </recommendedName>
</protein>
<keyword evidence="4 5" id="KW-0472">Membrane</keyword>
<dbReference type="InterPro" id="IPR036640">
    <property type="entry name" value="ABC1_TM_sf"/>
</dbReference>
<keyword evidence="3 5" id="KW-1133">Transmembrane helix</keyword>
<dbReference type="EMBL" id="JBJKBG010000011">
    <property type="protein sequence ID" value="KAL3714489.1"/>
    <property type="molecule type" value="Genomic_DNA"/>
</dbReference>
<dbReference type="GO" id="GO:0016020">
    <property type="term" value="C:membrane"/>
    <property type="evidence" value="ECO:0007669"/>
    <property type="project" value="UniProtKB-SubCell"/>
</dbReference>
<dbReference type="InterPro" id="IPR027417">
    <property type="entry name" value="P-loop_NTPase"/>
</dbReference>
<dbReference type="InterPro" id="IPR039421">
    <property type="entry name" value="Type_1_exporter"/>
</dbReference>
<feature type="transmembrane region" description="Helical" evidence="5">
    <location>
        <begin position="99"/>
        <end position="121"/>
    </location>
</feature>
<keyword evidence="8" id="KW-1185">Reference proteome</keyword>
<dbReference type="PANTHER" id="PTHR24222:SF80">
    <property type="entry name" value="ABC TRANSPORTER DOMAIN-CONTAINING PROTEIN"/>
    <property type="match status" value="1"/>
</dbReference>
<feature type="transmembrane region" description="Helical" evidence="5">
    <location>
        <begin position="198"/>
        <end position="216"/>
    </location>
</feature>
<evidence type="ECO:0000256" key="4">
    <source>
        <dbReference type="ARBA" id="ARBA00023136"/>
    </source>
</evidence>
<dbReference type="Pfam" id="PF00664">
    <property type="entry name" value="ABC_membrane"/>
    <property type="match status" value="1"/>
</dbReference>
<dbReference type="SUPFAM" id="SSF90123">
    <property type="entry name" value="ABC transporter transmembrane region"/>
    <property type="match status" value="1"/>
</dbReference>
<dbReference type="PROSITE" id="PS50929">
    <property type="entry name" value="ABC_TM1F"/>
    <property type="match status" value="1"/>
</dbReference>
<accession>A0ABD3IHU1</accession>
<evidence type="ECO:0000256" key="1">
    <source>
        <dbReference type="ARBA" id="ARBA00004141"/>
    </source>
</evidence>
<evidence type="ECO:0000256" key="5">
    <source>
        <dbReference type="SAM" id="Phobius"/>
    </source>
</evidence>
<name>A0ABD3IHU1_EUCGL</name>
<evidence type="ECO:0000259" key="6">
    <source>
        <dbReference type="PROSITE" id="PS50929"/>
    </source>
</evidence>
<feature type="transmembrane region" description="Helical" evidence="5">
    <location>
        <begin position="287"/>
        <end position="307"/>
    </location>
</feature>
<evidence type="ECO:0000313" key="8">
    <source>
        <dbReference type="Proteomes" id="UP001634007"/>
    </source>
</evidence>
<dbReference type="CDD" id="cd18577">
    <property type="entry name" value="ABC_6TM_Pgp_ABCB1_D1_like"/>
    <property type="match status" value="1"/>
</dbReference>
<evidence type="ECO:0000256" key="3">
    <source>
        <dbReference type="ARBA" id="ARBA00022989"/>
    </source>
</evidence>
<dbReference type="Gene3D" id="1.20.1560.10">
    <property type="entry name" value="ABC transporter type 1, transmembrane domain"/>
    <property type="match status" value="1"/>
</dbReference>
<comment type="caution">
    <text evidence="7">The sequence shown here is derived from an EMBL/GenBank/DDBJ whole genome shotgun (WGS) entry which is preliminary data.</text>
</comment>
<comment type="subcellular location">
    <subcellularLocation>
        <location evidence="1">Membrane</location>
        <topology evidence="1">Multi-pass membrane protein</topology>
    </subcellularLocation>
</comment>
<feature type="domain" description="ABC transmembrane type-1" evidence="6">
    <location>
        <begin position="52"/>
        <end position="340"/>
    </location>
</feature>
<organism evidence="7 8">
    <name type="scientific">Eucalyptus globulus</name>
    <name type="common">Tasmanian blue gum</name>
    <dbReference type="NCBI Taxonomy" id="34317"/>
    <lineage>
        <taxon>Eukaryota</taxon>
        <taxon>Viridiplantae</taxon>
        <taxon>Streptophyta</taxon>
        <taxon>Embryophyta</taxon>
        <taxon>Tracheophyta</taxon>
        <taxon>Spermatophyta</taxon>
        <taxon>Magnoliopsida</taxon>
        <taxon>eudicotyledons</taxon>
        <taxon>Gunneridae</taxon>
        <taxon>Pentapetalae</taxon>
        <taxon>rosids</taxon>
        <taxon>malvids</taxon>
        <taxon>Myrtales</taxon>
        <taxon>Myrtaceae</taxon>
        <taxon>Myrtoideae</taxon>
        <taxon>Eucalypteae</taxon>
        <taxon>Eucalyptus</taxon>
    </lineage>
</organism>
<dbReference type="InterPro" id="IPR011527">
    <property type="entry name" value="ABC1_TM_dom"/>
</dbReference>
<feature type="transmembrane region" description="Helical" evidence="5">
    <location>
        <begin position="45"/>
        <end position="64"/>
    </location>
</feature>
<dbReference type="Proteomes" id="UP001634007">
    <property type="component" value="Unassembled WGS sequence"/>
</dbReference>
<evidence type="ECO:0000313" key="7">
    <source>
        <dbReference type="EMBL" id="KAL3714489.1"/>
    </source>
</evidence>
<reference evidence="7 8" key="1">
    <citation type="submission" date="2024-11" db="EMBL/GenBank/DDBJ databases">
        <title>Chromosome-level genome assembly of Eucalyptus globulus Labill. provides insights into its genome evolution.</title>
        <authorList>
            <person name="Li X."/>
        </authorList>
    </citation>
    <scope>NUCLEOTIDE SEQUENCE [LARGE SCALE GENOMIC DNA]</scope>
    <source>
        <strain evidence="7">CL2024</strain>
        <tissue evidence="7">Fresh tender leaves</tissue>
    </source>
</reference>
<sequence>MAQTSTQPEQPMQVERKETEVLEDVKKKSELTGLPFYKLLKYADALDWILMALGTLGSVVHGMAQPVGYLLLGKALDAFRSHIDNKDDTVHALKKVVPYVWYMAFATFPAGILEIGCWMYASERQTARIRLEFLRSVLRQEIGAFDTELSSGKIIAGISTHMSVIQDAIGEKLGHFLSCFATFFSGVLIAFICSWEVSLVTLFVVPLILLIGATYTKKMNAISAAKMIYLSEATTVVEQTISHIKTVFAFVGEDHAIKSFSDCMDKQSVISRGEALIKGVGTGMFQAVTNSSWALIIWIGAIVVTAGRSSGGNVIAAVMSILFGAISITYAAPDMQVFNQAKAAGNEVFKDLDLKCLRQNIGAVSQEPSLFAGTIKDNLKVGNLDADDQQIENAAMMANAHNFISQLPDKYSTEIICNLLATDVNKRCLF</sequence>
<dbReference type="Gene3D" id="3.40.50.300">
    <property type="entry name" value="P-loop containing nucleotide triphosphate hydrolases"/>
    <property type="match status" value="1"/>
</dbReference>